<gene>
    <name evidence="1" type="ORF">L210DRAFT_953084</name>
</gene>
<accession>A0AAD4G913</accession>
<proteinExistence type="predicted"/>
<feature type="non-terminal residue" evidence="1">
    <location>
        <position position="1"/>
    </location>
</feature>
<name>A0AAD4G913_BOLED</name>
<dbReference type="EMBL" id="WHUW01000051">
    <property type="protein sequence ID" value="KAF8431312.1"/>
    <property type="molecule type" value="Genomic_DNA"/>
</dbReference>
<comment type="caution">
    <text evidence="1">The sequence shown here is derived from an EMBL/GenBank/DDBJ whole genome shotgun (WGS) entry which is preliminary data.</text>
</comment>
<reference evidence="1" key="1">
    <citation type="submission" date="2019-10" db="EMBL/GenBank/DDBJ databases">
        <authorList>
            <consortium name="DOE Joint Genome Institute"/>
            <person name="Kuo A."/>
            <person name="Miyauchi S."/>
            <person name="Kiss E."/>
            <person name="Drula E."/>
            <person name="Kohler A."/>
            <person name="Sanchez-Garcia M."/>
            <person name="Andreopoulos B."/>
            <person name="Barry K.W."/>
            <person name="Bonito G."/>
            <person name="Buee M."/>
            <person name="Carver A."/>
            <person name="Chen C."/>
            <person name="Cichocki N."/>
            <person name="Clum A."/>
            <person name="Culley D."/>
            <person name="Crous P.W."/>
            <person name="Fauchery L."/>
            <person name="Girlanda M."/>
            <person name="Hayes R."/>
            <person name="Keri Z."/>
            <person name="LaButti K."/>
            <person name="Lipzen A."/>
            <person name="Lombard V."/>
            <person name="Magnuson J."/>
            <person name="Maillard F."/>
            <person name="Morin E."/>
            <person name="Murat C."/>
            <person name="Nolan M."/>
            <person name="Ohm R."/>
            <person name="Pangilinan J."/>
            <person name="Pereira M."/>
            <person name="Perotto S."/>
            <person name="Peter M."/>
            <person name="Riley R."/>
            <person name="Sitrit Y."/>
            <person name="Stielow B."/>
            <person name="Szollosi G."/>
            <person name="Zifcakova L."/>
            <person name="Stursova M."/>
            <person name="Spatafora J.W."/>
            <person name="Tedersoo L."/>
            <person name="Vaario L.-M."/>
            <person name="Yamada A."/>
            <person name="Yan M."/>
            <person name="Wang P."/>
            <person name="Xu J."/>
            <person name="Bruns T."/>
            <person name="Baldrian P."/>
            <person name="Vilgalys R."/>
            <person name="Henrissat B."/>
            <person name="Grigoriev I.V."/>
            <person name="Hibbett D."/>
            <person name="Nagy L.G."/>
            <person name="Martin F.M."/>
        </authorList>
    </citation>
    <scope>NUCLEOTIDE SEQUENCE</scope>
    <source>
        <strain evidence="1">BED1</strain>
    </source>
</reference>
<evidence type="ECO:0000313" key="1">
    <source>
        <dbReference type="EMBL" id="KAF8431312.1"/>
    </source>
</evidence>
<protein>
    <submittedName>
        <fullName evidence="1">Uncharacterized protein</fullName>
    </submittedName>
</protein>
<evidence type="ECO:0000313" key="2">
    <source>
        <dbReference type="Proteomes" id="UP001194468"/>
    </source>
</evidence>
<sequence length="73" mass="8001">MVHWFVDEGNKCGVAKVQYNALPGSMVTFLGKVLFPSIPVSFFHPRQGDPLAFVPRICGFSPLRALVASDLHS</sequence>
<dbReference type="AlphaFoldDB" id="A0AAD4G913"/>
<keyword evidence="2" id="KW-1185">Reference proteome</keyword>
<dbReference type="Proteomes" id="UP001194468">
    <property type="component" value="Unassembled WGS sequence"/>
</dbReference>
<reference evidence="1" key="2">
    <citation type="journal article" date="2020" name="Nat. Commun.">
        <title>Large-scale genome sequencing of mycorrhizal fungi provides insights into the early evolution of symbiotic traits.</title>
        <authorList>
            <person name="Miyauchi S."/>
            <person name="Kiss E."/>
            <person name="Kuo A."/>
            <person name="Drula E."/>
            <person name="Kohler A."/>
            <person name="Sanchez-Garcia M."/>
            <person name="Morin E."/>
            <person name="Andreopoulos B."/>
            <person name="Barry K.W."/>
            <person name="Bonito G."/>
            <person name="Buee M."/>
            <person name="Carver A."/>
            <person name="Chen C."/>
            <person name="Cichocki N."/>
            <person name="Clum A."/>
            <person name="Culley D."/>
            <person name="Crous P.W."/>
            <person name="Fauchery L."/>
            <person name="Girlanda M."/>
            <person name="Hayes R.D."/>
            <person name="Keri Z."/>
            <person name="LaButti K."/>
            <person name="Lipzen A."/>
            <person name="Lombard V."/>
            <person name="Magnuson J."/>
            <person name="Maillard F."/>
            <person name="Murat C."/>
            <person name="Nolan M."/>
            <person name="Ohm R.A."/>
            <person name="Pangilinan J."/>
            <person name="Pereira M.F."/>
            <person name="Perotto S."/>
            <person name="Peter M."/>
            <person name="Pfister S."/>
            <person name="Riley R."/>
            <person name="Sitrit Y."/>
            <person name="Stielow J.B."/>
            <person name="Szollosi G."/>
            <person name="Zifcakova L."/>
            <person name="Stursova M."/>
            <person name="Spatafora J.W."/>
            <person name="Tedersoo L."/>
            <person name="Vaario L.M."/>
            <person name="Yamada A."/>
            <person name="Yan M."/>
            <person name="Wang P."/>
            <person name="Xu J."/>
            <person name="Bruns T."/>
            <person name="Baldrian P."/>
            <person name="Vilgalys R."/>
            <person name="Dunand C."/>
            <person name="Henrissat B."/>
            <person name="Grigoriev I.V."/>
            <person name="Hibbett D."/>
            <person name="Nagy L.G."/>
            <person name="Martin F.M."/>
        </authorList>
    </citation>
    <scope>NUCLEOTIDE SEQUENCE</scope>
    <source>
        <strain evidence="1">BED1</strain>
    </source>
</reference>
<organism evidence="1 2">
    <name type="scientific">Boletus edulis BED1</name>
    <dbReference type="NCBI Taxonomy" id="1328754"/>
    <lineage>
        <taxon>Eukaryota</taxon>
        <taxon>Fungi</taxon>
        <taxon>Dikarya</taxon>
        <taxon>Basidiomycota</taxon>
        <taxon>Agaricomycotina</taxon>
        <taxon>Agaricomycetes</taxon>
        <taxon>Agaricomycetidae</taxon>
        <taxon>Boletales</taxon>
        <taxon>Boletineae</taxon>
        <taxon>Boletaceae</taxon>
        <taxon>Boletoideae</taxon>
        <taxon>Boletus</taxon>
    </lineage>
</organism>